<sequence length="200" mass="21493">MEKKSEKKVLGIIAIVLGVIALLGSWVPIINNISFFFGLLALLFGAIGLFVNRKNSKTLTIVGTALAVVSMAIVLITQSMYSKAIDEASKAVETAVSEVETSMSSSQAAVDENFKWTKADFDALVVGESMSGVGGTNLDEIVAKFGEPQTSSESSSENYTTKYVDYNTMGGTEYKSVSLQFVQQEDGSWLLSYKHSSGIE</sequence>
<evidence type="ECO:0000313" key="7">
    <source>
        <dbReference type="EMBL" id="CYU99775.1"/>
    </source>
</evidence>
<comment type="subcellular location">
    <subcellularLocation>
        <location evidence="1">Membrane</location>
        <topology evidence="1">Multi-pass membrane protein</topology>
    </subcellularLocation>
</comment>
<feature type="transmembrane region" description="Helical" evidence="6">
    <location>
        <begin position="33"/>
        <end position="51"/>
    </location>
</feature>
<gene>
    <name evidence="7" type="ORF">ERS132406_01304</name>
</gene>
<dbReference type="GO" id="GO:0016020">
    <property type="term" value="C:membrane"/>
    <property type="evidence" value="ECO:0007669"/>
    <property type="project" value="UniProtKB-SubCell"/>
</dbReference>
<dbReference type="EMBL" id="FIGZ01000012">
    <property type="protein sequence ID" value="CYU99775.1"/>
    <property type="molecule type" value="Genomic_DNA"/>
</dbReference>
<keyword evidence="2 6" id="KW-0812">Transmembrane</keyword>
<feature type="transmembrane region" description="Helical" evidence="6">
    <location>
        <begin position="9"/>
        <end position="27"/>
    </location>
</feature>
<evidence type="ECO:0000256" key="1">
    <source>
        <dbReference type="ARBA" id="ARBA00004141"/>
    </source>
</evidence>
<evidence type="ECO:0000256" key="3">
    <source>
        <dbReference type="ARBA" id="ARBA00022729"/>
    </source>
</evidence>
<evidence type="ECO:0000313" key="8">
    <source>
        <dbReference type="Proteomes" id="UP000072083"/>
    </source>
</evidence>
<evidence type="ECO:0000256" key="2">
    <source>
        <dbReference type="ARBA" id="ARBA00022692"/>
    </source>
</evidence>
<accession>A0A0Z8GJA4</accession>
<organism evidence="7 8">
    <name type="scientific">Streptococcus suis</name>
    <dbReference type="NCBI Taxonomy" id="1307"/>
    <lineage>
        <taxon>Bacteria</taxon>
        <taxon>Bacillati</taxon>
        <taxon>Bacillota</taxon>
        <taxon>Bacilli</taxon>
        <taxon>Lactobacillales</taxon>
        <taxon>Streptococcaceae</taxon>
        <taxon>Streptococcus</taxon>
    </lineage>
</organism>
<proteinExistence type="predicted"/>
<dbReference type="Gene3D" id="3.30.1450.10">
    <property type="match status" value="1"/>
</dbReference>
<evidence type="ECO:0000256" key="5">
    <source>
        <dbReference type="ARBA" id="ARBA00023136"/>
    </source>
</evidence>
<dbReference type="RefSeq" id="WP_044758385.1">
    <property type="nucleotide sequence ID" value="NZ_CEEJ01000007.1"/>
</dbReference>
<dbReference type="Proteomes" id="UP000072083">
    <property type="component" value="Unassembled WGS sequence"/>
</dbReference>
<evidence type="ECO:0008006" key="9">
    <source>
        <dbReference type="Google" id="ProtNLM"/>
    </source>
</evidence>
<dbReference type="InterPro" id="IPR007237">
    <property type="entry name" value="CD20-like"/>
</dbReference>
<dbReference type="AlphaFoldDB" id="A0A0Z8GJA4"/>
<keyword evidence="4 6" id="KW-1133">Transmembrane helix</keyword>
<name>A0A0Z8GJA4_STRSU</name>
<dbReference type="InterPro" id="IPR037873">
    <property type="entry name" value="BamE-like"/>
</dbReference>
<dbReference type="Pfam" id="PF04103">
    <property type="entry name" value="CD20"/>
    <property type="match status" value="1"/>
</dbReference>
<keyword evidence="3" id="KW-0732">Signal</keyword>
<evidence type="ECO:0000256" key="4">
    <source>
        <dbReference type="ARBA" id="ARBA00022989"/>
    </source>
</evidence>
<keyword evidence="5 6" id="KW-0472">Membrane</keyword>
<feature type="transmembrane region" description="Helical" evidence="6">
    <location>
        <begin position="58"/>
        <end position="81"/>
    </location>
</feature>
<reference evidence="7 8" key="1">
    <citation type="submission" date="2016-02" db="EMBL/GenBank/DDBJ databases">
        <authorList>
            <consortium name="Pathogen Informatics"/>
        </authorList>
    </citation>
    <scope>NUCLEOTIDE SEQUENCE [LARGE SCALE GENOMIC DNA]</scope>
    <source>
        <strain evidence="7 8">LSS44</strain>
    </source>
</reference>
<protein>
    <recommendedName>
        <fullName evidence="9">DUF4190 domain-containing protein</fullName>
    </recommendedName>
</protein>
<evidence type="ECO:0000256" key="6">
    <source>
        <dbReference type="SAM" id="Phobius"/>
    </source>
</evidence>